<dbReference type="KEGG" id="tva:5465862"/>
<keyword evidence="2" id="KW-1185">Reference proteome</keyword>
<dbReference type="GO" id="GO:0034976">
    <property type="term" value="P:response to endoplasmic reticulum stress"/>
    <property type="evidence" value="ECO:0000318"/>
    <property type="project" value="GO_Central"/>
</dbReference>
<dbReference type="VEuPathDB" id="TrichDB:TVAGG3_0341650"/>
<dbReference type="OrthoDB" id="10264505at2759"/>
<name>A2DH15_TRIV3</name>
<reference evidence="1" key="2">
    <citation type="journal article" date="2007" name="Science">
        <title>Draft genome sequence of the sexually transmitted pathogen Trichomonas vaginalis.</title>
        <authorList>
            <person name="Carlton J.M."/>
            <person name="Hirt R.P."/>
            <person name="Silva J.C."/>
            <person name="Delcher A.L."/>
            <person name="Schatz M."/>
            <person name="Zhao Q."/>
            <person name="Wortman J.R."/>
            <person name="Bidwell S.L."/>
            <person name="Alsmark U.C.M."/>
            <person name="Besteiro S."/>
            <person name="Sicheritz-Ponten T."/>
            <person name="Noel C.J."/>
            <person name="Dacks J.B."/>
            <person name="Foster P.G."/>
            <person name="Simillion C."/>
            <person name="Van de Peer Y."/>
            <person name="Miranda-Saavedra D."/>
            <person name="Barton G.J."/>
            <person name="Westrop G.D."/>
            <person name="Mueller S."/>
            <person name="Dessi D."/>
            <person name="Fiori P.L."/>
            <person name="Ren Q."/>
            <person name="Paulsen I."/>
            <person name="Zhang H."/>
            <person name="Bastida-Corcuera F.D."/>
            <person name="Simoes-Barbosa A."/>
            <person name="Brown M.T."/>
            <person name="Hayes R.D."/>
            <person name="Mukherjee M."/>
            <person name="Okumura C.Y."/>
            <person name="Schneider R."/>
            <person name="Smith A.J."/>
            <person name="Vanacova S."/>
            <person name="Villalvazo M."/>
            <person name="Haas B.J."/>
            <person name="Pertea M."/>
            <person name="Feldblyum T.V."/>
            <person name="Utterback T.R."/>
            <person name="Shu C.L."/>
            <person name="Osoegawa K."/>
            <person name="de Jong P.J."/>
            <person name="Hrdy I."/>
            <person name="Horvathova L."/>
            <person name="Zubacova Z."/>
            <person name="Dolezal P."/>
            <person name="Malik S.B."/>
            <person name="Logsdon J.M. Jr."/>
            <person name="Henze K."/>
            <person name="Gupta A."/>
            <person name="Wang C.C."/>
            <person name="Dunne R.L."/>
            <person name="Upcroft J.A."/>
            <person name="Upcroft P."/>
            <person name="White O."/>
            <person name="Salzberg S.L."/>
            <person name="Tang P."/>
            <person name="Chiu C.-H."/>
            <person name="Lee Y.-S."/>
            <person name="Embley T.M."/>
            <person name="Coombs G.H."/>
            <person name="Mottram J.C."/>
            <person name="Tachezy J."/>
            <person name="Fraser-Liggett C.M."/>
            <person name="Johnson P.J."/>
        </authorList>
    </citation>
    <scope>NUCLEOTIDE SEQUENCE [LARGE SCALE GENOMIC DNA]</scope>
    <source>
        <strain evidence="1">G3</strain>
    </source>
</reference>
<gene>
    <name evidence="1" type="ORF">TVAG_193010</name>
</gene>
<evidence type="ECO:0000313" key="2">
    <source>
        <dbReference type="Proteomes" id="UP000001542"/>
    </source>
</evidence>
<evidence type="ECO:0008006" key="3">
    <source>
        <dbReference type="Google" id="ProtNLM"/>
    </source>
</evidence>
<dbReference type="PANTHER" id="PTHR45815">
    <property type="entry name" value="PROTEIN DISULFIDE-ISOMERASE A6"/>
    <property type="match status" value="1"/>
</dbReference>
<dbReference type="VEuPathDB" id="TrichDB:TVAG_193010"/>
<evidence type="ECO:0000313" key="1">
    <source>
        <dbReference type="EMBL" id="EAY20325.1"/>
    </source>
</evidence>
<dbReference type="InterPro" id="IPR036249">
    <property type="entry name" value="Thioredoxin-like_sf"/>
</dbReference>
<organism evidence="1 2">
    <name type="scientific">Trichomonas vaginalis (strain ATCC PRA-98 / G3)</name>
    <dbReference type="NCBI Taxonomy" id="412133"/>
    <lineage>
        <taxon>Eukaryota</taxon>
        <taxon>Metamonada</taxon>
        <taxon>Parabasalia</taxon>
        <taxon>Trichomonadida</taxon>
        <taxon>Trichomonadidae</taxon>
        <taxon>Trichomonas</taxon>
    </lineage>
</organism>
<dbReference type="GO" id="GO:0005783">
    <property type="term" value="C:endoplasmic reticulum"/>
    <property type="evidence" value="ECO:0000318"/>
    <property type="project" value="GO_Central"/>
</dbReference>
<dbReference type="SUPFAM" id="SSF52833">
    <property type="entry name" value="Thioredoxin-like"/>
    <property type="match status" value="2"/>
</dbReference>
<sequence>MFSFLFASAVSYSAHVKHLNAPGFRDFVVNRKGSEIWVVLFIGRYANQATIDETNFVALEEIEKAANQSYKFCNYAYVNVTQDPFVAVRHQVTYVPCIQIYYQGGVEEYRGNHKAESYLEAISNRMPNLVRNFDKKWTDDSVPSIVLFTDQTKSPTLWSALSIEYKDAFVRFGICSDFYLHRQFNIARLPTVMFFNSTTQYRYRGELTEDLLKTSIDQFLNGIIDKESDFDDEGFYHFSEFKDQCFGRDFCVVSTFTNISDTLRNIRLNSHRHPMKFFYGASDFPIKAMEAGKFYIWKPRGHGLITVNYLEELSPAIDRVLDGGAHFKRLKDDEL</sequence>
<dbReference type="RefSeq" id="XP_001581311.1">
    <property type="nucleotide sequence ID" value="XM_001581261.1"/>
</dbReference>
<dbReference type="Gene3D" id="3.40.30.10">
    <property type="entry name" value="Glutaredoxin"/>
    <property type="match status" value="1"/>
</dbReference>
<dbReference type="SMR" id="A2DH15"/>
<dbReference type="GO" id="GO:0015035">
    <property type="term" value="F:protein-disulfide reductase activity"/>
    <property type="evidence" value="ECO:0000318"/>
    <property type="project" value="GO_Central"/>
</dbReference>
<protein>
    <recommendedName>
        <fullName evidence="3">Thioredoxin domain-containing protein</fullName>
    </recommendedName>
</protein>
<accession>A2DH15</accession>
<dbReference type="InParanoid" id="A2DH15"/>
<reference evidence="1" key="1">
    <citation type="submission" date="2006-10" db="EMBL/GenBank/DDBJ databases">
        <authorList>
            <person name="Amadeo P."/>
            <person name="Zhao Q."/>
            <person name="Wortman J."/>
            <person name="Fraser-Liggett C."/>
            <person name="Carlton J."/>
        </authorList>
    </citation>
    <scope>NUCLEOTIDE SEQUENCE</scope>
    <source>
        <strain evidence="1">G3</strain>
    </source>
</reference>
<dbReference type="EMBL" id="DS113199">
    <property type="protein sequence ID" value="EAY20325.1"/>
    <property type="molecule type" value="Genomic_DNA"/>
</dbReference>
<proteinExistence type="predicted"/>
<dbReference type="PANTHER" id="PTHR45815:SF3">
    <property type="entry name" value="PROTEIN DISULFIDE-ISOMERASE A6"/>
    <property type="match status" value="1"/>
</dbReference>
<dbReference type="AlphaFoldDB" id="A2DH15"/>
<dbReference type="Proteomes" id="UP000001542">
    <property type="component" value="Unassembled WGS sequence"/>
</dbReference>